<dbReference type="SMART" id="SM00981">
    <property type="entry name" value="THUMP"/>
    <property type="match status" value="1"/>
</dbReference>
<gene>
    <name evidence="4" type="ORF">B9Z19DRAFT_1093761</name>
</gene>
<proteinExistence type="predicted"/>
<dbReference type="PANTHER" id="PTHR13452">
    <property type="entry name" value="THUMP DOMAIN CONTAINING PROTEIN 1-RELATED"/>
    <property type="match status" value="1"/>
</dbReference>
<sequence>MEGNKKRRSNNESLDPKSIKKSKTKEYWKNQAKAKYHSLYSIEEGSQGIFATCDRGREARCVEEMYRLLEQVASELYGLDLSGDKNDKDEDEEVEDEDIGASIQQEINDLKGAKPEKPFISVKLDIECVIFFRLNPPCEPTAMVNALCAGTLENRLKSRYVHRLTPVTRIGKANAEGLEAVAKEVLPSYFHQGEECIKFAIKPTSRNHNHLKRDQIIKIVADVVGTKHKADLKNPDLLILVDFYQSICGMSVVKDWETLKKFNLAQLQEAKTDKRQGGSEGVTAAVSETTATPSVPVVQVEVPAEKS</sequence>
<dbReference type="GO" id="GO:0006400">
    <property type="term" value="P:tRNA modification"/>
    <property type="evidence" value="ECO:0007669"/>
    <property type="project" value="InterPro"/>
</dbReference>
<dbReference type="PROSITE" id="PS51165">
    <property type="entry name" value="THUMP"/>
    <property type="match status" value="1"/>
</dbReference>
<dbReference type="OrthoDB" id="367221at2759"/>
<comment type="caution">
    <text evidence="4">The sequence shown here is derived from an EMBL/GenBank/DDBJ whole genome shotgun (WGS) entry which is preliminary data.</text>
</comment>
<reference evidence="4 5" key="1">
    <citation type="submission" date="2017-04" db="EMBL/GenBank/DDBJ databases">
        <title>Draft genome sequence of Tuber borchii Vittad., a whitish edible truffle.</title>
        <authorList>
            <consortium name="DOE Joint Genome Institute"/>
            <person name="Murat C."/>
            <person name="Kuo A."/>
            <person name="Barry K.W."/>
            <person name="Clum A."/>
            <person name="Dockter R.B."/>
            <person name="Fauchery L."/>
            <person name="Iotti M."/>
            <person name="Kohler A."/>
            <person name="Labutti K."/>
            <person name="Lindquist E.A."/>
            <person name="Lipzen A."/>
            <person name="Ohm R.A."/>
            <person name="Wang M."/>
            <person name="Grigoriev I.V."/>
            <person name="Zambonelli A."/>
            <person name="Martin F.M."/>
        </authorList>
    </citation>
    <scope>NUCLEOTIDE SEQUENCE [LARGE SCALE GENOMIC DNA]</scope>
    <source>
        <strain evidence="4 5">Tbo3840</strain>
    </source>
</reference>
<evidence type="ECO:0000256" key="2">
    <source>
        <dbReference type="SAM" id="MobiDB-lite"/>
    </source>
</evidence>
<dbReference type="AlphaFoldDB" id="A0A2T6ZEZ5"/>
<organism evidence="4 5">
    <name type="scientific">Tuber borchii</name>
    <name type="common">White truffle</name>
    <dbReference type="NCBI Taxonomy" id="42251"/>
    <lineage>
        <taxon>Eukaryota</taxon>
        <taxon>Fungi</taxon>
        <taxon>Dikarya</taxon>
        <taxon>Ascomycota</taxon>
        <taxon>Pezizomycotina</taxon>
        <taxon>Pezizomycetes</taxon>
        <taxon>Pezizales</taxon>
        <taxon>Tuberaceae</taxon>
        <taxon>Tuber</taxon>
    </lineage>
</organism>
<dbReference type="InterPro" id="IPR004114">
    <property type="entry name" value="THUMP_dom"/>
</dbReference>
<evidence type="ECO:0000313" key="4">
    <source>
        <dbReference type="EMBL" id="PUU74053.1"/>
    </source>
</evidence>
<protein>
    <recommendedName>
        <fullName evidence="3">THUMP domain-containing protein</fullName>
    </recommendedName>
</protein>
<dbReference type="PANTHER" id="PTHR13452:SF10">
    <property type="entry name" value="THUMP DOMAIN-CONTAINING PROTEIN 1"/>
    <property type="match status" value="1"/>
</dbReference>
<dbReference type="FunFam" id="3.30.2300.10:FF:000001">
    <property type="entry name" value="THUMP domain-containing protein 1"/>
    <property type="match status" value="1"/>
</dbReference>
<accession>A0A2T6ZEZ5</accession>
<dbReference type="EMBL" id="NESQ01000325">
    <property type="protein sequence ID" value="PUU74053.1"/>
    <property type="molecule type" value="Genomic_DNA"/>
</dbReference>
<dbReference type="Proteomes" id="UP000244722">
    <property type="component" value="Unassembled WGS sequence"/>
</dbReference>
<dbReference type="SUPFAM" id="SSF143437">
    <property type="entry name" value="THUMP domain-like"/>
    <property type="match status" value="1"/>
</dbReference>
<dbReference type="Pfam" id="PF02926">
    <property type="entry name" value="THUMP"/>
    <property type="match status" value="1"/>
</dbReference>
<dbReference type="InterPro" id="IPR040183">
    <property type="entry name" value="THUMPD1-like"/>
</dbReference>
<keyword evidence="5" id="KW-1185">Reference proteome</keyword>
<dbReference type="GO" id="GO:0003723">
    <property type="term" value="F:RNA binding"/>
    <property type="evidence" value="ECO:0007669"/>
    <property type="project" value="UniProtKB-UniRule"/>
</dbReference>
<evidence type="ECO:0000313" key="5">
    <source>
        <dbReference type="Proteomes" id="UP000244722"/>
    </source>
</evidence>
<keyword evidence="1" id="KW-0694">RNA-binding</keyword>
<dbReference type="STRING" id="42251.A0A2T6ZEZ5"/>
<evidence type="ECO:0000259" key="3">
    <source>
        <dbReference type="PROSITE" id="PS51165"/>
    </source>
</evidence>
<dbReference type="Gene3D" id="3.30.2300.10">
    <property type="entry name" value="THUMP superfamily"/>
    <property type="match status" value="1"/>
</dbReference>
<evidence type="ECO:0000256" key="1">
    <source>
        <dbReference type="PROSITE-ProRule" id="PRU00529"/>
    </source>
</evidence>
<dbReference type="CDD" id="cd11717">
    <property type="entry name" value="THUMP_THUMPD1_like"/>
    <property type="match status" value="1"/>
</dbReference>
<feature type="domain" description="THUMP" evidence="3">
    <location>
        <begin position="149"/>
        <end position="254"/>
    </location>
</feature>
<name>A0A2T6ZEZ5_TUBBO</name>
<feature type="region of interest" description="Disordered" evidence="2">
    <location>
        <begin position="1"/>
        <end position="22"/>
    </location>
</feature>